<sequence length="111" mass="11973">MIETWAGPPVIAALTSIGVSPFVGGCVSHAEQYTGGDALSRADHPSVDQNGHRKNMGTRRTLNPQQNRFLVVDSYFLRGFTTSVVRISLGMLGRLTTNPGGQDHDYDLTNG</sequence>
<dbReference type="EMBL" id="JAWDGP010003644">
    <property type="protein sequence ID" value="KAK3772272.1"/>
    <property type="molecule type" value="Genomic_DNA"/>
</dbReference>
<comment type="caution">
    <text evidence="2">The sequence shown here is derived from an EMBL/GenBank/DDBJ whole genome shotgun (WGS) entry which is preliminary data.</text>
</comment>
<protein>
    <submittedName>
        <fullName evidence="2">Uncharacterized protein</fullName>
    </submittedName>
</protein>
<dbReference type="Proteomes" id="UP001283361">
    <property type="component" value="Unassembled WGS sequence"/>
</dbReference>
<organism evidence="2 3">
    <name type="scientific">Elysia crispata</name>
    <name type="common">lettuce slug</name>
    <dbReference type="NCBI Taxonomy" id="231223"/>
    <lineage>
        <taxon>Eukaryota</taxon>
        <taxon>Metazoa</taxon>
        <taxon>Spiralia</taxon>
        <taxon>Lophotrochozoa</taxon>
        <taxon>Mollusca</taxon>
        <taxon>Gastropoda</taxon>
        <taxon>Heterobranchia</taxon>
        <taxon>Euthyneura</taxon>
        <taxon>Panpulmonata</taxon>
        <taxon>Sacoglossa</taxon>
        <taxon>Placobranchoidea</taxon>
        <taxon>Plakobranchidae</taxon>
        <taxon>Elysia</taxon>
    </lineage>
</organism>
<feature type="region of interest" description="Disordered" evidence="1">
    <location>
        <begin position="37"/>
        <end position="62"/>
    </location>
</feature>
<accession>A0AAE0ZPL5</accession>
<keyword evidence="3" id="KW-1185">Reference proteome</keyword>
<gene>
    <name evidence="2" type="ORF">RRG08_039091</name>
</gene>
<evidence type="ECO:0000256" key="1">
    <source>
        <dbReference type="SAM" id="MobiDB-lite"/>
    </source>
</evidence>
<evidence type="ECO:0000313" key="3">
    <source>
        <dbReference type="Proteomes" id="UP001283361"/>
    </source>
</evidence>
<dbReference type="AlphaFoldDB" id="A0AAE0ZPL5"/>
<reference evidence="2" key="1">
    <citation type="journal article" date="2023" name="G3 (Bethesda)">
        <title>A reference genome for the long-term kleptoplast-retaining sea slug Elysia crispata morphotype clarki.</title>
        <authorList>
            <person name="Eastman K.E."/>
            <person name="Pendleton A.L."/>
            <person name="Shaikh M.A."/>
            <person name="Suttiyut T."/>
            <person name="Ogas R."/>
            <person name="Tomko P."/>
            <person name="Gavelis G."/>
            <person name="Widhalm J.R."/>
            <person name="Wisecaver J.H."/>
        </authorList>
    </citation>
    <scope>NUCLEOTIDE SEQUENCE</scope>
    <source>
        <strain evidence="2">ECLA1</strain>
    </source>
</reference>
<evidence type="ECO:0000313" key="2">
    <source>
        <dbReference type="EMBL" id="KAK3772272.1"/>
    </source>
</evidence>
<proteinExistence type="predicted"/>
<name>A0AAE0ZPL5_9GAST</name>